<dbReference type="InterPro" id="IPR000719">
    <property type="entry name" value="Prot_kinase_dom"/>
</dbReference>
<name>A0A2G5CRI2_AQUCA</name>
<keyword evidence="4" id="KW-0808">Transferase</keyword>
<evidence type="ECO:0000256" key="3">
    <source>
        <dbReference type="ARBA" id="ARBA00022527"/>
    </source>
</evidence>
<evidence type="ECO:0000256" key="2">
    <source>
        <dbReference type="ARBA" id="ARBA00012513"/>
    </source>
</evidence>
<keyword evidence="9 15" id="KW-0067">ATP-binding</keyword>
<evidence type="ECO:0000256" key="10">
    <source>
        <dbReference type="ARBA" id="ARBA00022989"/>
    </source>
</evidence>
<dbReference type="InterPro" id="IPR008271">
    <property type="entry name" value="Ser/Thr_kinase_AS"/>
</dbReference>
<evidence type="ECO:0000256" key="1">
    <source>
        <dbReference type="ARBA" id="ARBA00004479"/>
    </source>
</evidence>
<dbReference type="InParanoid" id="A0A2G5CRI2"/>
<protein>
    <recommendedName>
        <fullName evidence="2">non-specific serine/threonine protein kinase</fullName>
        <ecNumber evidence="2">2.7.11.1</ecNumber>
    </recommendedName>
</protein>
<accession>A0A2G5CRI2</accession>
<dbReference type="FunFam" id="1.10.510.10:FF:001023">
    <property type="entry name" value="Os07g0541700 protein"/>
    <property type="match status" value="1"/>
</dbReference>
<feature type="compositionally biased region" description="Polar residues" evidence="16">
    <location>
        <begin position="349"/>
        <end position="384"/>
    </location>
</feature>
<evidence type="ECO:0000256" key="11">
    <source>
        <dbReference type="ARBA" id="ARBA00023136"/>
    </source>
</evidence>
<dbReference type="GO" id="GO:0016020">
    <property type="term" value="C:membrane"/>
    <property type="evidence" value="ECO:0007669"/>
    <property type="project" value="UniProtKB-SubCell"/>
</dbReference>
<keyword evidence="19" id="KW-1185">Reference proteome</keyword>
<dbReference type="SMART" id="SM00220">
    <property type="entry name" value="S_TKc"/>
    <property type="match status" value="1"/>
</dbReference>
<comment type="catalytic activity">
    <reaction evidence="13">
        <text>L-threonyl-[protein] + ATP = O-phospho-L-threonyl-[protein] + ADP + H(+)</text>
        <dbReference type="Rhea" id="RHEA:46608"/>
        <dbReference type="Rhea" id="RHEA-COMP:11060"/>
        <dbReference type="Rhea" id="RHEA-COMP:11605"/>
        <dbReference type="ChEBI" id="CHEBI:15378"/>
        <dbReference type="ChEBI" id="CHEBI:30013"/>
        <dbReference type="ChEBI" id="CHEBI:30616"/>
        <dbReference type="ChEBI" id="CHEBI:61977"/>
        <dbReference type="ChEBI" id="CHEBI:456216"/>
        <dbReference type="EC" id="2.7.11.1"/>
    </reaction>
</comment>
<dbReference type="Proteomes" id="UP000230069">
    <property type="component" value="Unassembled WGS sequence"/>
</dbReference>
<evidence type="ECO:0000259" key="17">
    <source>
        <dbReference type="PROSITE" id="PS50011"/>
    </source>
</evidence>
<dbReference type="PANTHER" id="PTHR27009">
    <property type="entry name" value="RUST RESISTANCE KINASE LR10-RELATED"/>
    <property type="match status" value="1"/>
</dbReference>
<dbReference type="Gene3D" id="3.30.200.20">
    <property type="entry name" value="Phosphorylase Kinase, domain 1"/>
    <property type="match status" value="1"/>
</dbReference>
<keyword evidence="7 15" id="KW-0547">Nucleotide-binding</keyword>
<dbReference type="SUPFAM" id="SSF52833">
    <property type="entry name" value="Thioredoxin-like"/>
    <property type="match status" value="1"/>
</dbReference>
<feature type="region of interest" description="Disordered" evidence="16">
    <location>
        <begin position="325"/>
        <end position="384"/>
    </location>
</feature>
<feature type="binding site" evidence="15">
    <location>
        <position position="71"/>
    </location>
    <ligand>
        <name>ATP</name>
        <dbReference type="ChEBI" id="CHEBI:30616"/>
    </ligand>
</feature>
<comment type="subcellular location">
    <subcellularLocation>
        <location evidence="1">Membrane</location>
        <topology evidence="1">Single-pass type I membrane protein</topology>
    </subcellularLocation>
</comment>
<feature type="domain" description="Protein kinase" evidence="17">
    <location>
        <begin position="43"/>
        <end position="313"/>
    </location>
</feature>
<proteinExistence type="predicted"/>
<dbReference type="AlphaFoldDB" id="A0A2G5CRI2"/>
<dbReference type="InterPro" id="IPR017441">
    <property type="entry name" value="Protein_kinase_ATP_BS"/>
</dbReference>
<evidence type="ECO:0000256" key="6">
    <source>
        <dbReference type="ARBA" id="ARBA00022729"/>
    </source>
</evidence>
<evidence type="ECO:0000256" key="8">
    <source>
        <dbReference type="ARBA" id="ARBA00022777"/>
    </source>
</evidence>
<dbReference type="EMBL" id="KZ305056">
    <property type="protein sequence ID" value="PIA33892.1"/>
    <property type="molecule type" value="Genomic_DNA"/>
</dbReference>
<keyword evidence="5" id="KW-0812">Transmembrane</keyword>
<dbReference type="GO" id="GO:0004674">
    <property type="term" value="F:protein serine/threonine kinase activity"/>
    <property type="evidence" value="ECO:0007669"/>
    <property type="project" value="UniProtKB-KW"/>
</dbReference>
<dbReference type="SUPFAM" id="SSF56112">
    <property type="entry name" value="Protein kinase-like (PK-like)"/>
    <property type="match status" value="1"/>
</dbReference>
<evidence type="ECO:0000256" key="7">
    <source>
        <dbReference type="ARBA" id="ARBA00022741"/>
    </source>
</evidence>
<reference evidence="18 19" key="1">
    <citation type="submission" date="2017-09" db="EMBL/GenBank/DDBJ databases">
        <title>WGS assembly of Aquilegia coerulea Goldsmith.</title>
        <authorList>
            <person name="Hodges S."/>
            <person name="Kramer E."/>
            <person name="Nordborg M."/>
            <person name="Tomkins J."/>
            <person name="Borevitz J."/>
            <person name="Derieg N."/>
            <person name="Yan J."/>
            <person name="Mihaltcheva S."/>
            <person name="Hayes R.D."/>
            <person name="Rokhsar D."/>
        </authorList>
    </citation>
    <scope>NUCLEOTIDE SEQUENCE [LARGE SCALE GENOMIC DNA]</scope>
    <source>
        <strain evidence="19">cv. Goldsmith</strain>
    </source>
</reference>
<evidence type="ECO:0000256" key="13">
    <source>
        <dbReference type="ARBA" id="ARBA00047899"/>
    </source>
</evidence>
<dbReference type="Gene3D" id="3.40.30.10">
    <property type="entry name" value="Glutaredoxin"/>
    <property type="match status" value="1"/>
</dbReference>
<keyword evidence="12" id="KW-0325">Glycoprotein</keyword>
<evidence type="ECO:0000256" key="12">
    <source>
        <dbReference type="ARBA" id="ARBA00023180"/>
    </source>
</evidence>
<dbReference type="Pfam" id="PF00069">
    <property type="entry name" value="Pkinase"/>
    <property type="match status" value="1"/>
</dbReference>
<dbReference type="PROSITE" id="PS50011">
    <property type="entry name" value="PROTEIN_KINASE_DOM"/>
    <property type="match status" value="1"/>
</dbReference>
<keyword evidence="8" id="KW-0418">Kinase</keyword>
<evidence type="ECO:0000256" key="15">
    <source>
        <dbReference type="PROSITE-ProRule" id="PRU10141"/>
    </source>
</evidence>
<dbReference type="PROSITE" id="PS00108">
    <property type="entry name" value="PROTEIN_KINASE_ST"/>
    <property type="match status" value="1"/>
</dbReference>
<dbReference type="PROSITE" id="PS51354">
    <property type="entry name" value="GLUTAREDOXIN_2"/>
    <property type="match status" value="1"/>
</dbReference>
<gene>
    <name evidence="18" type="ORF">AQUCO_03900031v1</name>
</gene>
<evidence type="ECO:0000256" key="16">
    <source>
        <dbReference type="SAM" id="MobiDB-lite"/>
    </source>
</evidence>
<keyword evidence="10" id="KW-1133">Transmembrane helix</keyword>
<feature type="compositionally biased region" description="Low complexity" evidence="16">
    <location>
        <begin position="334"/>
        <end position="343"/>
    </location>
</feature>
<evidence type="ECO:0000313" key="19">
    <source>
        <dbReference type="Proteomes" id="UP000230069"/>
    </source>
</evidence>
<comment type="catalytic activity">
    <reaction evidence="14">
        <text>L-seryl-[protein] + ATP = O-phospho-L-seryl-[protein] + ADP + H(+)</text>
        <dbReference type="Rhea" id="RHEA:17989"/>
        <dbReference type="Rhea" id="RHEA-COMP:9863"/>
        <dbReference type="Rhea" id="RHEA-COMP:11604"/>
        <dbReference type="ChEBI" id="CHEBI:15378"/>
        <dbReference type="ChEBI" id="CHEBI:29999"/>
        <dbReference type="ChEBI" id="CHEBI:30616"/>
        <dbReference type="ChEBI" id="CHEBI:83421"/>
        <dbReference type="ChEBI" id="CHEBI:456216"/>
        <dbReference type="EC" id="2.7.11.1"/>
    </reaction>
</comment>
<dbReference type="EC" id="2.7.11.1" evidence="2"/>
<evidence type="ECO:0000256" key="9">
    <source>
        <dbReference type="ARBA" id="ARBA00022840"/>
    </source>
</evidence>
<organism evidence="18 19">
    <name type="scientific">Aquilegia coerulea</name>
    <name type="common">Rocky mountain columbine</name>
    <dbReference type="NCBI Taxonomy" id="218851"/>
    <lineage>
        <taxon>Eukaryota</taxon>
        <taxon>Viridiplantae</taxon>
        <taxon>Streptophyta</taxon>
        <taxon>Embryophyta</taxon>
        <taxon>Tracheophyta</taxon>
        <taxon>Spermatophyta</taxon>
        <taxon>Magnoliopsida</taxon>
        <taxon>Ranunculales</taxon>
        <taxon>Ranunculaceae</taxon>
        <taxon>Thalictroideae</taxon>
        <taxon>Aquilegia</taxon>
    </lineage>
</organism>
<keyword evidence="3" id="KW-0723">Serine/threonine-protein kinase</keyword>
<dbReference type="InterPro" id="IPR036249">
    <property type="entry name" value="Thioredoxin-like_sf"/>
</dbReference>
<keyword evidence="11" id="KW-0472">Membrane</keyword>
<sequence>MAETCRRLEDDIDDSNSLKKFISELDKEKPQEFSHRQLKSFTKDFKFKIGRGTFGVVYKGKFPDGVQIAVKVLKNNTRDVMEMQFRSEVGTMGKTYHRNLIKLYGYCNEPKIMALVYEYMEKGSFDMILFENHLDVPWARLYDIAREIALGISYLHESCHPQIIHHDIKPGNVLLDSDLSPRITDFGIAKLNNELKSQFAQTSFRGTNGYAAPEVCLGSPKISYKCDVYSFGMMLFDILGSKKKRERQKFLPGQVWEKYQKEQLDKIITDCGIEDEDEEDAKRLCEIALKCVEHFPGDRPSMSNVVKMLENEMRPGKPVNVFPYDDFSSESSKRSGSSTRYSRLGTRRMATSTYDERSLQNPPADQKNNTVKSDSPKSTSKLAGSIQQELKGDFKKVQSAQGVKQIEREASSKSAQKELKTNFKEAISARIHQSREARASESMLNQFEKMCPPGGENAVIVYTTNMGDKKKIKDSGRIIFIFHLNQIKFIVRDISADVGYKYELKRVFGKKDIIVPVVFVKGRLIGGAAVVDKMEDEDKLEILFHGIPKLYKEKKKEEDDDDDDVSDSD</sequence>
<dbReference type="STRING" id="218851.A0A2G5CRI2"/>
<evidence type="ECO:0000256" key="5">
    <source>
        <dbReference type="ARBA" id="ARBA00022692"/>
    </source>
</evidence>
<dbReference type="InterPro" id="IPR045874">
    <property type="entry name" value="LRK10/LRL21-25-like"/>
</dbReference>
<evidence type="ECO:0000313" key="18">
    <source>
        <dbReference type="EMBL" id="PIA33892.1"/>
    </source>
</evidence>
<evidence type="ECO:0000256" key="4">
    <source>
        <dbReference type="ARBA" id="ARBA00022679"/>
    </source>
</evidence>
<dbReference type="GO" id="GO:0005524">
    <property type="term" value="F:ATP binding"/>
    <property type="evidence" value="ECO:0007669"/>
    <property type="project" value="UniProtKB-UniRule"/>
</dbReference>
<dbReference type="OrthoDB" id="5857966at2759"/>
<evidence type="ECO:0000256" key="14">
    <source>
        <dbReference type="ARBA" id="ARBA00048679"/>
    </source>
</evidence>
<dbReference type="InterPro" id="IPR011009">
    <property type="entry name" value="Kinase-like_dom_sf"/>
</dbReference>
<dbReference type="PROSITE" id="PS00107">
    <property type="entry name" value="PROTEIN_KINASE_ATP"/>
    <property type="match status" value="1"/>
</dbReference>
<dbReference type="Gene3D" id="1.10.510.10">
    <property type="entry name" value="Transferase(Phosphotransferase) domain 1"/>
    <property type="match status" value="1"/>
</dbReference>
<keyword evidence="6" id="KW-0732">Signal</keyword>